<dbReference type="EMBL" id="JANYMP010000004">
    <property type="protein sequence ID" value="MCS7477541.1"/>
    <property type="molecule type" value="Genomic_DNA"/>
</dbReference>
<dbReference type="RefSeq" id="WP_259623039.1">
    <property type="nucleotide sequence ID" value="NZ_JANYMP010000004.1"/>
</dbReference>
<dbReference type="PROSITE" id="PS51257">
    <property type="entry name" value="PROKAR_LIPOPROTEIN"/>
    <property type="match status" value="1"/>
</dbReference>
<feature type="chain" id="PRO_5040750351" description="Lipoprotein" evidence="1">
    <location>
        <begin position="17"/>
        <end position="158"/>
    </location>
</feature>
<sequence>MIRRAAVALLLVPVLAGCGITQTEPFYYGDPPAMTEVDGVRVTFRLEGKKFHVLRAGSPDRSPAERLDLLFAGPTAAERAAGVFTALPDGYRIATPPTEVRDNRIVVEVAHEGGVDLDRFSDVAGEQIACSATPPRVARDVTAVVRAPDGSERGPFYC</sequence>
<evidence type="ECO:0008006" key="4">
    <source>
        <dbReference type="Google" id="ProtNLM"/>
    </source>
</evidence>
<protein>
    <recommendedName>
        <fullName evidence="4">Lipoprotein</fullName>
    </recommendedName>
</protein>
<dbReference type="Proteomes" id="UP001141259">
    <property type="component" value="Unassembled WGS sequence"/>
</dbReference>
<evidence type="ECO:0000256" key="1">
    <source>
        <dbReference type="SAM" id="SignalP"/>
    </source>
</evidence>
<dbReference type="AlphaFoldDB" id="A0A9X3AEZ0"/>
<keyword evidence="3" id="KW-1185">Reference proteome</keyword>
<evidence type="ECO:0000313" key="3">
    <source>
        <dbReference type="Proteomes" id="UP001141259"/>
    </source>
</evidence>
<evidence type="ECO:0000313" key="2">
    <source>
        <dbReference type="EMBL" id="MCS7477541.1"/>
    </source>
</evidence>
<accession>A0A9X3AEZ0</accession>
<organism evidence="2 3">
    <name type="scientific">Umezawaea endophytica</name>
    <dbReference type="NCBI Taxonomy" id="1654476"/>
    <lineage>
        <taxon>Bacteria</taxon>
        <taxon>Bacillati</taxon>
        <taxon>Actinomycetota</taxon>
        <taxon>Actinomycetes</taxon>
        <taxon>Pseudonocardiales</taxon>
        <taxon>Pseudonocardiaceae</taxon>
        <taxon>Umezawaea</taxon>
    </lineage>
</organism>
<keyword evidence="1" id="KW-0732">Signal</keyword>
<comment type="caution">
    <text evidence="2">The sequence shown here is derived from an EMBL/GenBank/DDBJ whole genome shotgun (WGS) entry which is preliminary data.</text>
</comment>
<gene>
    <name evidence="2" type="ORF">NZH93_11805</name>
</gene>
<proteinExistence type="predicted"/>
<name>A0A9X3AEZ0_9PSEU</name>
<feature type="signal peptide" evidence="1">
    <location>
        <begin position="1"/>
        <end position="16"/>
    </location>
</feature>
<reference evidence="2" key="1">
    <citation type="submission" date="2022-08" db="EMBL/GenBank/DDBJ databases">
        <authorList>
            <person name="Tistechok S."/>
            <person name="Samborskyy M."/>
            <person name="Roman I."/>
        </authorList>
    </citation>
    <scope>NUCLEOTIDE SEQUENCE</scope>
    <source>
        <strain evidence="2">DSM 103496</strain>
    </source>
</reference>